<dbReference type="Gene3D" id="1.10.10.10">
    <property type="entry name" value="Winged helix-like DNA-binding domain superfamily/Winged helix DNA-binding domain"/>
    <property type="match status" value="1"/>
</dbReference>
<dbReference type="EMBL" id="VIVK01000001">
    <property type="protein sequence ID" value="TWD81112.1"/>
    <property type="molecule type" value="Genomic_DNA"/>
</dbReference>
<reference evidence="5 6" key="1">
    <citation type="submission" date="2019-06" db="EMBL/GenBank/DDBJ databases">
        <title>Sequencing the genomes of 1000 actinobacteria strains.</title>
        <authorList>
            <person name="Klenk H.-P."/>
        </authorList>
    </citation>
    <scope>NUCLEOTIDE SEQUENCE [LARGE SCALE GENOMIC DNA]</scope>
    <source>
        <strain evidence="5 6">DSM 24683</strain>
    </source>
</reference>
<accession>A0A561BQN5</accession>
<dbReference type="InterPro" id="IPR011991">
    <property type="entry name" value="ArsR-like_HTH"/>
</dbReference>
<dbReference type="SUPFAM" id="SSF46785">
    <property type="entry name" value="Winged helix' DNA-binding domain"/>
    <property type="match status" value="1"/>
</dbReference>
<name>A0A561BQN5_9ACTN</name>
<dbReference type="GO" id="GO:0003700">
    <property type="term" value="F:DNA-binding transcription factor activity"/>
    <property type="evidence" value="ECO:0007669"/>
    <property type="project" value="InterPro"/>
</dbReference>
<dbReference type="Pfam" id="PF12840">
    <property type="entry name" value="HTH_20"/>
    <property type="match status" value="1"/>
</dbReference>
<dbReference type="Pfam" id="PF19361">
    <property type="entry name" value="DUF5937"/>
    <property type="match status" value="1"/>
</dbReference>
<keyword evidence="6" id="KW-1185">Reference proteome</keyword>
<dbReference type="CDD" id="cd00090">
    <property type="entry name" value="HTH_ARSR"/>
    <property type="match status" value="1"/>
</dbReference>
<keyword evidence="2" id="KW-0238">DNA-binding</keyword>
<keyword evidence="3" id="KW-0804">Transcription</keyword>
<dbReference type="PANTHER" id="PTHR43132:SF6">
    <property type="entry name" value="HTH-TYPE TRANSCRIPTIONAL REPRESSOR CZRA"/>
    <property type="match status" value="1"/>
</dbReference>
<evidence type="ECO:0000313" key="5">
    <source>
        <dbReference type="EMBL" id="TWD81112.1"/>
    </source>
</evidence>
<organism evidence="5 6">
    <name type="scientific">Kribbella amoyensis</name>
    <dbReference type="NCBI Taxonomy" id="996641"/>
    <lineage>
        <taxon>Bacteria</taxon>
        <taxon>Bacillati</taxon>
        <taxon>Actinomycetota</taxon>
        <taxon>Actinomycetes</taxon>
        <taxon>Propionibacteriales</taxon>
        <taxon>Kribbellaceae</taxon>
        <taxon>Kribbella</taxon>
    </lineage>
</organism>
<evidence type="ECO:0000256" key="1">
    <source>
        <dbReference type="ARBA" id="ARBA00023015"/>
    </source>
</evidence>
<protein>
    <submittedName>
        <fullName evidence="5">Helix-turn-helix protein</fullName>
    </submittedName>
</protein>
<evidence type="ECO:0000313" key="6">
    <source>
        <dbReference type="Proteomes" id="UP000318380"/>
    </source>
</evidence>
<dbReference type="Proteomes" id="UP000318380">
    <property type="component" value="Unassembled WGS sequence"/>
</dbReference>
<dbReference type="InterPro" id="IPR036390">
    <property type="entry name" value="WH_DNA-bd_sf"/>
</dbReference>
<evidence type="ECO:0000259" key="4">
    <source>
        <dbReference type="SMART" id="SM00418"/>
    </source>
</evidence>
<dbReference type="SMART" id="SM00418">
    <property type="entry name" value="HTH_ARSR"/>
    <property type="match status" value="1"/>
</dbReference>
<dbReference type="InterPro" id="IPR036388">
    <property type="entry name" value="WH-like_DNA-bd_sf"/>
</dbReference>
<evidence type="ECO:0000256" key="2">
    <source>
        <dbReference type="ARBA" id="ARBA00023125"/>
    </source>
</evidence>
<dbReference type="PANTHER" id="PTHR43132">
    <property type="entry name" value="ARSENICAL RESISTANCE OPERON REPRESSOR ARSR-RELATED"/>
    <property type="match status" value="1"/>
</dbReference>
<dbReference type="GO" id="GO:0003677">
    <property type="term" value="F:DNA binding"/>
    <property type="evidence" value="ECO:0007669"/>
    <property type="project" value="UniProtKB-KW"/>
</dbReference>
<evidence type="ECO:0000256" key="3">
    <source>
        <dbReference type="ARBA" id="ARBA00023163"/>
    </source>
</evidence>
<dbReference type="InterPro" id="IPR051011">
    <property type="entry name" value="Metal_resp_trans_reg"/>
</dbReference>
<keyword evidence="1" id="KW-0805">Transcription regulation</keyword>
<dbReference type="AlphaFoldDB" id="A0A561BQN5"/>
<sequence>MIRLQLNHREMLTITFTVEDVARTRLAISPLWEIVASIRLLRTPRAHQFHRRWAETTRVRISQPGTDLGLLFDLVDPHVWYSADFLTPPPRSPVPDLTAELATLRRVSPDQVRADLDVLAYARTHPVGSLKDAALPKRLKRAKAADLPSSAVAELYADPEAGVDRLAGELAAYWEVAIAPQWGRIRALLEGDLLYRGRRLGQAGPAGLFEDLAEAVRWRDGALHIRHRRFNGTRELAGEGLLLTPSAFVWPTVYSSTIPPWQPTVTYPARGIATLWTDTSVDAPAGLVGVLGRSRAELLAQLDVPRSTTELAARTGMSAGGVSQQLGVLRDGGLVTAHRVGRFVLYARTSVAESLLGAPESSGG</sequence>
<dbReference type="InterPro" id="IPR045981">
    <property type="entry name" value="DUF5937"/>
</dbReference>
<feature type="domain" description="HTH arsR-type" evidence="4">
    <location>
        <begin position="289"/>
        <end position="360"/>
    </location>
</feature>
<proteinExistence type="predicted"/>
<comment type="caution">
    <text evidence="5">The sequence shown here is derived from an EMBL/GenBank/DDBJ whole genome shotgun (WGS) entry which is preliminary data.</text>
</comment>
<gene>
    <name evidence="5" type="ORF">FB561_2216</name>
</gene>
<dbReference type="InterPro" id="IPR001845">
    <property type="entry name" value="HTH_ArsR_DNA-bd_dom"/>
</dbReference>